<reference evidence="2 3" key="1">
    <citation type="submission" date="2020-04" db="EMBL/GenBank/DDBJ databases">
        <title>Donghicola sp., a member of the Rhodobacteraceae family isolated from mangrove forest in Thailand.</title>
        <authorList>
            <person name="Charoenyingcharoen P."/>
            <person name="Yukphan P."/>
        </authorList>
    </citation>
    <scope>NUCLEOTIDE SEQUENCE [LARGE SCALE GENOMIC DNA]</scope>
    <source>
        <strain evidence="2 3">C2-DW-16</strain>
    </source>
</reference>
<proteinExistence type="predicted"/>
<dbReference type="Proteomes" id="UP000523601">
    <property type="component" value="Unassembled WGS sequence"/>
</dbReference>
<comment type="caution">
    <text evidence="2">The sequence shown here is derived from an EMBL/GenBank/DDBJ whole genome shotgun (WGS) entry which is preliminary data.</text>
</comment>
<keyword evidence="3" id="KW-1185">Reference proteome</keyword>
<name>A0ABX2PE84_9RHOB</name>
<gene>
    <name evidence="2" type="ORF">HJ526_10115</name>
</gene>
<dbReference type="InterPro" id="IPR011928">
    <property type="entry name" value="Phage_phiJL001_Gp84"/>
</dbReference>
<dbReference type="Pfam" id="PF09931">
    <property type="entry name" value="Phage_phiJL001_Gp84_N"/>
    <property type="match status" value="1"/>
</dbReference>
<sequence>MSALSDHLVGGITTVCQAWAIERLDGVTLGFTDHDCSLEFDGITFRPQGGMTASALEQTTGLAVDNAEAVGVLSDAGLTEADIGAGLFDGARLTAWQVNWAEPTLREITFRGRLGDIQYADGQFTTEIRGLTDALNQPRGRSYQKGCSALLGDACCGVDLDQALFRLEGTLTGIEDARVLTVAADGLHDGGWFTRGSVLIGAGGYPLKGAIKSDKLNGAERWIELWETLPGAPVIGEAVVLFAGCDKRFDTCRYKFSNAQNFMGFPDIPGDDWMLRYPGTAEPMDGKSRR</sequence>
<accession>A0ABX2PE84</accession>
<dbReference type="NCBIfam" id="TIGR02218">
    <property type="entry name" value="phg_TIGR02218"/>
    <property type="match status" value="1"/>
</dbReference>
<evidence type="ECO:0000313" key="2">
    <source>
        <dbReference type="EMBL" id="NVO27775.1"/>
    </source>
</evidence>
<dbReference type="Pfam" id="PF09356">
    <property type="entry name" value="Phage_BR0599"/>
    <property type="match status" value="1"/>
</dbReference>
<evidence type="ECO:0000259" key="1">
    <source>
        <dbReference type="Pfam" id="PF09356"/>
    </source>
</evidence>
<organism evidence="2 3">
    <name type="scientific">Donghicola mangrovi</name>
    <dbReference type="NCBI Taxonomy" id="2729614"/>
    <lineage>
        <taxon>Bacteria</taxon>
        <taxon>Pseudomonadati</taxon>
        <taxon>Pseudomonadota</taxon>
        <taxon>Alphaproteobacteria</taxon>
        <taxon>Rhodobacterales</taxon>
        <taxon>Roseobacteraceae</taxon>
        <taxon>Donghicola</taxon>
    </lineage>
</organism>
<dbReference type="RefSeq" id="WP_176854181.1">
    <property type="nucleotide sequence ID" value="NZ_JABCJD010000004.1"/>
</dbReference>
<feature type="domain" description="Bacteriophage phiJL001 Gp84 C-terminal" evidence="1">
    <location>
        <begin position="191"/>
        <end position="272"/>
    </location>
</feature>
<dbReference type="EMBL" id="JABCJD010000004">
    <property type="protein sequence ID" value="NVO27775.1"/>
    <property type="molecule type" value="Genomic_DNA"/>
</dbReference>
<protein>
    <submittedName>
        <fullName evidence="2">DUF2163 domain-containing protein</fullName>
    </submittedName>
</protein>
<evidence type="ECO:0000313" key="3">
    <source>
        <dbReference type="Proteomes" id="UP000523601"/>
    </source>
</evidence>
<dbReference type="InterPro" id="IPR018964">
    <property type="entry name" value="Phage_phiJL001_Gp84_C"/>
</dbReference>